<dbReference type="AlphaFoldDB" id="X1FWS1"/>
<name>X1FWS1_9ZZZZ</name>
<protein>
    <recommendedName>
        <fullName evidence="2">SnoaL-like domain-containing protein</fullName>
    </recommendedName>
</protein>
<dbReference type="EMBL" id="BARU01013175">
    <property type="protein sequence ID" value="GAH33794.1"/>
    <property type="molecule type" value="Genomic_DNA"/>
</dbReference>
<comment type="caution">
    <text evidence="1">The sequence shown here is derived from an EMBL/GenBank/DDBJ whole genome shotgun (WGS) entry which is preliminary data.</text>
</comment>
<dbReference type="InterPro" id="IPR032710">
    <property type="entry name" value="NTF2-like_dom_sf"/>
</dbReference>
<feature type="non-terminal residue" evidence="1">
    <location>
        <position position="41"/>
    </location>
</feature>
<gene>
    <name evidence="1" type="ORF">S03H2_23941</name>
</gene>
<evidence type="ECO:0000313" key="1">
    <source>
        <dbReference type="EMBL" id="GAH33794.1"/>
    </source>
</evidence>
<proteinExistence type="predicted"/>
<dbReference type="SUPFAM" id="SSF54427">
    <property type="entry name" value="NTF2-like"/>
    <property type="match status" value="1"/>
</dbReference>
<accession>X1FWS1</accession>
<sequence>MSTKENKKLVDDMYAGLNENVLGVMQRYWKEDMVWEGPAGI</sequence>
<reference evidence="1" key="1">
    <citation type="journal article" date="2014" name="Front. Microbiol.">
        <title>High frequency of phylogenetically diverse reductive dehalogenase-homologous genes in deep subseafloor sedimentary metagenomes.</title>
        <authorList>
            <person name="Kawai M."/>
            <person name="Futagami T."/>
            <person name="Toyoda A."/>
            <person name="Takaki Y."/>
            <person name="Nishi S."/>
            <person name="Hori S."/>
            <person name="Arai W."/>
            <person name="Tsubouchi T."/>
            <person name="Morono Y."/>
            <person name="Uchiyama I."/>
            <person name="Ito T."/>
            <person name="Fujiyama A."/>
            <person name="Inagaki F."/>
            <person name="Takami H."/>
        </authorList>
    </citation>
    <scope>NUCLEOTIDE SEQUENCE</scope>
    <source>
        <strain evidence="1">Expedition CK06-06</strain>
    </source>
</reference>
<organism evidence="1">
    <name type="scientific">marine sediment metagenome</name>
    <dbReference type="NCBI Taxonomy" id="412755"/>
    <lineage>
        <taxon>unclassified sequences</taxon>
        <taxon>metagenomes</taxon>
        <taxon>ecological metagenomes</taxon>
    </lineage>
</organism>
<evidence type="ECO:0008006" key="2">
    <source>
        <dbReference type="Google" id="ProtNLM"/>
    </source>
</evidence>